<proteinExistence type="predicted"/>
<protein>
    <submittedName>
        <fullName evidence="2">Uncharacterized protein</fullName>
    </submittedName>
</protein>
<name>A0A8J7HDG2_9FIRM</name>
<organism evidence="2 3">
    <name type="scientific">Mobilitalea sibirica</name>
    <dbReference type="NCBI Taxonomy" id="1462919"/>
    <lineage>
        <taxon>Bacteria</taxon>
        <taxon>Bacillati</taxon>
        <taxon>Bacillota</taxon>
        <taxon>Clostridia</taxon>
        <taxon>Lachnospirales</taxon>
        <taxon>Lachnospiraceae</taxon>
        <taxon>Mobilitalea</taxon>
    </lineage>
</organism>
<dbReference type="RefSeq" id="WP_197660954.1">
    <property type="nucleotide sequence ID" value="NZ_JAEAGR010000006.1"/>
</dbReference>
<comment type="caution">
    <text evidence="2">The sequence shown here is derived from an EMBL/GenBank/DDBJ whole genome shotgun (WGS) entry which is preliminary data.</text>
</comment>
<keyword evidence="1" id="KW-0472">Membrane</keyword>
<gene>
    <name evidence="2" type="ORF">I5677_07500</name>
</gene>
<evidence type="ECO:0000313" key="2">
    <source>
        <dbReference type="EMBL" id="MBH1940729.1"/>
    </source>
</evidence>
<dbReference type="Proteomes" id="UP000623269">
    <property type="component" value="Unassembled WGS sequence"/>
</dbReference>
<feature type="transmembrane region" description="Helical" evidence="1">
    <location>
        <begin position="6"/>
        <end position="27"/>
    </location>
</feature>
<evidence type="ECO:0000256" key="1">
    <source>
        <dbReference type="SAM" id="Phobius"/>
    </source>
</evidence>
<reference evidence="2" key="1">
    <citation type="submission" date="2020-12" db="EMBL/GenBank/DDBJ databases">
        <title>M. sibirica DSM 26468T genome.</title>
        <authorList>
            <person name="Thieme N."/>
            <person name="Rettenmaier R."/>
            <person name="Zverlov V."/>
            <person name="Liebl W."/>
        </authorList>
    </citation>
    <scope>NUCLEOTIDE SEQUENCE</scope>
    <source>
        <strain evidence="2">DSM 26468</strain>
    </source>
</reference>
<keyword evidence="1" id="KW-1133">Transmembrane helix</keyword>
<dbReference type="EMBL" id="JAEAGR010000006">
    <property type="protein sequence ID" value="MBH1940729.1"/>
    <property type="molecule type" value="Genomic_DNA"/>
</dbReference>
<keyword evidence="3" id="KW-1185">Reference proteome</keyword>
<feature type="transmembrane region" description="Helical" evidence="1">
    <location>
        <begin position="34"/>
        <end position="53"/>
    </location>
</feature>
<evidence type="ECO:0000313" key="3">
    <source>
        <dbReference type="Proteomes" id="UP000623269"/>
    </source>
</evidence>
<feature type="transmembrane region" description="Helical" evidence="1">
    <location>
        <begin position="65"/>
        <end position="85"/>
    </location>
</feature>
<accession>A0A8J7HDG2</accession>
<keyword evidence="1" id="KW-0812">Transmembrane</keyword>
<sequence>MSDAFLNTIVILTFTLVPITMILLQIFLAKRKKLVWGFVVPVLWSVIGATWIIKSNQKEDAKYLFGLFLLFIIGDLVLLGILALMRQLKKKKEQSRR</sequence>
<dbReference type="AlphaFoldDB" id="A0A8J7HDG2"/>